<reference evidence="1" key="1">
    <citation type="submission" date="2018-02" db="EMBL/GenBank/DDBJ databases">
        <title>Rhizophora mucronata_Transcriptome.</title>
        <authorList>
            <person name="Meera S.P."/>
            <person name="Sreeshan A."/>
            <person name="Augustine A."/>
        </authorList>
    </citation>
    <scope>NUCLEOTIDE SEQUENCE</scope>
    <source>
        <tissue evidence="1">Leaf</tissue>
    </source>
</reference>
<proteinExistence type="predicted"/>
<dbReference type="EMBL" id="GGEC01078479">
    <property type="protein sequence ID" value="MBX58963.1"/>
    <property type="molecule type" value="Transcribed_RNA"/>
</dbReference>
<organism evidence="1">
    <name type="scientific">Rhizophora mucronata</name>
    <name type="common">Asiatic mangrove</name>
    <dbReference type="NCBI Taxonomy" id="61149"/>
    <lineage>
        <taxon>Eukaryota</taxon>
        <taxon>Viridiplantae</taxon>
        <taxon>Streptophyta</taxon>
        <taxon>Embryophyta</taxon>
        <taxon>Tracheophyta</taxon>
        <taxon>Spermatophyta</taxon>
        <taxon>Magnoliopsida</taxon>
        <taxon>eudicotyledons</taxon>
        <taxon>Gunneridae</taxon>
        <taxon>Pentapetalae</taxon>
        <taxon>rosids</taxon>
        <taxon>fabids</taxon>
        <taxon>Malpighiales</taxon>
        <taxon>Rhizophoraceae</taxon>
        <taxon>Rhizophora</taxon>
    </lineage>
</organism>
<evidence type="ECO:0000313" key="1">
    <source>
        <dbReference type="EMBL" id="MBX58963.1"/>
    </source>
</evidence>
<sequence length="21" mass="2553">MSLRMLLISFLFLQPKKSLRM</sequence>
<dbReference type="AlphaFoldDB" id="A0A2P2PWE1"/>
<accession>A0A2P2PWE1</accession>
<name>A0A2P2PWE1_RHIMU</name>
<protein>
    <submittedName>
        <fullName evidence="1">Uncharacterized protein</fullName>
    </submittedName>
</protein>